<reference evidence="4" key="2">
    <citation type="submission" date="2019-11" db="UniProtKB">
        <authorList>
            <consortium name="WormBaseParasite"/>
        </authorList>
    </citation>
    <scope>IDENTIFICATION</scope>
</reference>
<name>A0A0R3UA48_MESCO</name>
<dbReference type="Gene3D" id="2.60.210.10">
    <property type="entry name" value="Apoptosis, Tumor Necrosis Factor Receptor Associated Protein 2, Chain A"/>
    <property type="match status" value="1"/>
</dbReference>
<dbReference type="AlphaFoldDB" id="A0A0R3UA48"/>
<gene>
    <name evidence="2" type="ORF">MCOS_LOCUS3797</name>
</gene>
<dbReference type="SUPFAM" id="SSF49599">
    <property type="entry name" value="TRAF domain-like"/>
    <property type="match status" value="1"/>
</dbReference>
<reference evidence="2 3" key="1">
    <citation type="submission" date="2018-10" db="EMBL/GenBank/DDBJ databases">
        <authorList>
            <consortium name="Pathogen Informatics"/>
        </authorList>
    </citation>
    <scope>NUCLEOTIDE SEQUENCE [LARGE SCALE GENOMIC DNA]</scope>
</reference>
<dbReference type="EMBL" id="UXSR01001005">
    <property type="protein sequence ID" value="VDD77794.1"/>
    <property type="molecule type" value="Genomic_DNA"/>
</dbReference>
<evidence type="ECO:0000259" key="1">
    <source>
        <dbReference type="Pfam" id="PF22486"/>
    </source>
</evidence>
<evidence type="ECO:0000313" key="3">
    <source>
        <dbReference type="Proteomes" id="UP000267029"/>
    </source>
</evidence>
<keyword evidence="3" id="KW-1185">Reference proteome</keyword>
<organism evidence="4">
    <name type="scientific">Mesocestoides corti</name>
    <name type="common">Flatworm</name>
    <dbReference type="NCBI Taxonomy" id="53468"/>
    <lineage>
        <taxon>Eukaryota</taxon>
        <taxon>Metazoa</taxon>
        <taxon>Spiralia</taxon>
        <taxon>Lophotrochozoa</taxon>
        <taxon>Platyhelminthes</taxon>
        <taxon>Cestoda</taxon>
        <taxon>Eucestoda</taxon>
        <taxon>Cyclophyllidea</taxon>
        <taxon>Mesocestoididae</taxon>
        <taxon>Mesocestoides</taxon>
    </lineage>
</organism>
<dbReference type="OrthoDB" id="10035275at2759"/>
<evidence type="ECO:0000313" key="4">
    <source>
        <dbReference type="WBParaSite" id="MCU_011737-RA"/>
    </source>
</evidence>
<dbReference type="Proteomes" id="UP000267029">
    <property type="component" value="Unassembled WGS sequence"/>
</dbReference>
<dbReference type="Pfam" id="PF22486">
    <property type="entry name" value="MATH_2"/>
    <property type="match status" value="1"/>
</dbReference>
<accession>A0A0R3UA48</accession>
<sequence>MLNSSVAPTLNYSEVPLIRCSYTRENGGCVFLFLIPSNVVRGFVEEIESARFEYLGYQWKLRVIRSKVHIGAFVHLLALRPSTNFELRVDLALTILNKEHFSKNQDYFRPKILFTRFNDKHGCKTLIELSGLCADGFLFDDNSFLLEVEFTNPRLDIALQLHSTSELLRFLRNTYVDRYDADDSEHGPILFVSEAFNAGGTSCHLGLSMTHASVFGQGKEDDKISLYTFHRRKQGSQNGKLERHFSFIEFACEFGTHFSKRRMQFIVDSISGMSSMVNLNQDEANAVTSLVREQIGTHIAKKVPFKHFNVVLNVKLNSVRLRHLIPKTLLPLHPKSRLFCARVLCERGNATCDVYAYLSDLDLVFDLQVEAKSHKPPAHTNYVDLLWWRVYSNCGDINDLGALTDDSTVALSATTALRRFHGNEDCLSSLDVEHLDAVFRDALSPSQCFIKMAGNNLHKQASRIGLVTLKIDCFEH</sequence>
<dbReference type="InterPro" id="IPR008974">
    <property type="entry name" value="TRAF-like"/>
</dbReference>
<dbReference type="STRING" id="53468.A0A0R3UA48"/>
<proteinExistence type="predicted"/>
<dbReference type="WBParaSite" id="MCU_011737-RA">
    <property type="protein sequence ID" value="MCU_011737-RA"/>
    <property type="gene ID" value="MCU_011737"/>
</dbReference>
<protein>
    <submittedName>
        <fullName evidence="4">MATH domain-containing protein</fullName>
    </submittedName>
</protein>
<dbReference type="CDD" id="cd00121">
    <property type="entry name" value="MATH"/>
    <property type="match status" value="1"/>
</dbReference>
<dbReference type="InterPro" id="IPR002083">
    <property type="entry name" value="MATH/TRAF_dom"/>
</dbReference>
<evidence type="ECO:0000313" key="2">
    <source>
        <dbReference type="EMBL" id="VDD77794.1"/>
    </source>
</evidence>
<feature type="domain" description="MATH" evidence="1">
    <location>
        <begin position="45"/>
        <end position="145"/>
    </location>
</feature>